<protein>
    <submittedName>
        <fullName evidence="2">Transcriptional regulator</fullName>
    </submittedName>
</protein>
<dbReference type="GO" id="GO:0001046">
    <property type="term" value="F:core promoter sequence-specific DNA binding"/>
    <property type="evidence" value="ECO:0007669"/>
    <property type="project" value="TreeGrafter"/>
</dbReference>
<evidence type="ECO:0000313" key="2">
    <source>
        <dbReference type="EMBL" id="PCJ42636.1"/>
    </source>
</evidence>
<name>A0A2A5CGX1_9GAMM</name>
<dbReference type="PANTHER" id="PTHR40455:SF1">
    <property type="entry name" value="ANTITOXIN HIGA"/>
    <property type="match status" value="1"/>
</dbReference>
<dbReference type="Proteomes" id="UP000228987">
    <property type="component" value="Unassembled WGS sequence"/>
</dbReference>
<proteinExistence type="predicted"/>
<comment type="caution">
    <text evidence="2">The sequence shown here is derived from an EMBL/GenBank/DDBJ whole genome shotgun (WGS) entry which is preliminary data.</text>
</comment>
<dbReference type="PROSITE" id="PS50943">
    <property type="entry name" value="HTH_CROC1"/>
    <property type="match status" value="1"/>
</dbReference>
<evidence type="ECO:0000259" key="1">
    <source>
        <dbReference type="PROSITE" id="PS50943"/>
    </source>
</evidence>
<evidence type="ECO:0000313" key="3">
    <source>
        <dbReference type="Proteomes" id="UP000228987"/>
    </source>
</evidence>
<dbReference type="GO" id="GO:0006355">
    <property type="term" value="P:regulation of DNA-templated transcription"/>
    <property type="evidence" value="ECO:0007669"/>
    <property type="project" value="InterPro"/>
</dbReference>
<accession>A0A2A5CGX1</accession>
<dbReference type="Pfam" id="PF01381">
    <property type="entry name" value="HTH_3"/>
    <property type="match status" value="1"/>
</dbReference>
<dbReference type="InterPro" id="IPR039060">
    <property type="entry name" value="Antitox_HigA"/>
</dbReference>
<feature type="domain" description="HTH cro/C1-type" evidence="1">
    <location>
        <begin position="58"/>
        <end position="111"/>
    </location>
</feature>
<sequence>MKLIKTEKEYRKALARVENLMSANTESELDELELWGLIVEKYEDEHYPITDANPIEVIKFKMEQQGLKNKDIEQYIGSRGRVSEVLNGKRGLSLAMIKSLHKGLKIPYAALIS</sequence>
<organism evidence="2 3">
    <name type="scientific">SAR86 cluster bacterium</name>
    <dbReference type="NCBI Taxonomy" id="2030880"/>
    <lineage>
        <taxon>Bacteria</taxon>
        <taxon>Pseudomonadati</taxon>
        <taxon>Pseudomonadota</taxon>
        <taxon>Gammaproteobacteria</taxon>
        <taxon>SAR86 cluster</taxon>
    </lineage>
</organism>
<dbReference type="InterPro" id="IPR001387">
    <property type="entry name" value="Cro/C1-type_HTH"/>
</dbReference>
<dbReference type="EMBL" id="NVWI01000002">
    <property type="protein sequence ID" value="PCJ42636.1"/>
    <property type="molecule type" value="Genomic_DNA"/>
</dbReference>
<dbReference type="InterPro" id="IPR010982">
    <property type="entry name" value="Lambda_DNA-bd_dom_sf"/>
</dbReference>
<dbReference type="Gene3D" id="1.10.260.40">
    <property type="entry name" value="lambda repressor-like DNA-binding domains"/>
    <property type="match status" value="1"/>
</dbReference>
<gene>
    <name evidence="2" type="ORF">COA71_03775</name>
</gene>
<dbReference type="AlphaFoldDB" id="A0A2A5CGX1"/>
<dbReference type="PANTHER" id="PTHR40455">
    <property type="entry name" value="ANTITOXIN HIGA"/>
    <property type="match status" value="1"/>
</dbReference>
<reference evidence="3" key="1">
    <citation type="submission" date="2017-08" db="EMBL/GenBank/DDBJ databases">
        <title>A dynamic microbial community with high functional redundancy inhabits the cold, oxic subseafloor aquifer.</title>
        <authorList>
            <person name="Tully B.J."/>
            <person name="Wheat C.G."/>
            <person name="Glazer B.T."/>
            <person name="Huber J.A."/>
        </authorList>
    </citation>
    <scope>NUCLEOTIDE SEQUENCE [LARGE SCALE GENOMIC DNA]</scope>
</reference>